<dbReference type="PANTHER" id="PTHR33231">
    <property type="entry name" value="30S RIBOSOMAL PROTEIN"/>
    <property type="match status" value="1"/>
</dbReference>
<evidence type="ECO:0000256" key="3">
    <source>
        <dbReference type="ARBA" id="ARBA00041148"/>
    </source>
</evidence>
<dbReference type="HAMAP" id="MF_00839">
    <property type="entry name" value="HPF"/>
    <property type="match status" value="1"/>
</dbReference>
<dbReference type="InterPro" id="IPR050574">
    <property type="entry name" value="HPF/YfiA_ribosome-assoc"/>
</dbReference>
<feature type="domain" description="Sigma 54 modulation/S30EA ribosomal protein C-terminal" evidence="6">
    <location>
        <begin position="140"/>
        <end position="193"/>
    </location>
</feature>
<evidence type="ECO:0000313" key="8">
    <source>
        <dbReference type="Proteomes" id="UP000606490"/>
    </source>
</evidence>
<evidence type="ECO:0000256" key="1">
    <source>
        <dbReference type="ARBA" id="ARBA00022845"/>
    </source>
</evidence>
<gene>
    <name evidence="7" type="primary">raiA</name>
    <name evidence="4" type="synonym">hpf</name>
    <name evidence="7" type="ORF">JMJ55_10960</name>
</gene>
<dbReference type="RefSeq" id="WP_202825591.1">
    <property type="nucleotide sequence ID" value="NZ_JAEUXJ010000004.1"/>
</dbReference>
<proteinExistence type="inferred from homology"/>
<keyword evidence="4" id="KW-0963">Cytoplasm</keyword>
<dbReference type="NCBIfam" id="TIGR00741">
    <property type="entry name" value="yfiA"/>
    <property type="match status" value="1"/>
</dbReference>
<organism evidence="7 8">
    <name type="scientific">Belnapia mucosa</name>
    <dbReference type="NCBI Taxonomy" id="2804532"/>
    <lineage>
        <taxon>Bacteria</taxon>
        <taxon>Pseudomonadati</taxon>
        <taxon>Pseudomonadota</taxon>
        <taxon>Alphaproteobacteria</taxon>
        <taxon>Acetobacterales</taxon>
        <taxon>Roseomonadaceae</taxon>
        <taxon>Belnapia</taxon>
    </lineage>
</organism>
<comment type="function">
    <text evidence="4">Required for dimerization of active 70S ribosomes into 100S ribosomes in stationary phase; 100S ribosomes are translationally inactive and sometimes present during exponential growth.</text>
</comment>
<comment type="subunit">
    <text evidence="2">Associates exclusively with 100S ribosomes, which are dimers of 70S ribosomes.</text>
</comment>
<comment type="similarity">
    <text evidence="4">Belongs to the HPF/YfiA ribosome-associated protein family. Long HPF subfamily.</text>
</comment>
<evidence type="ECO:0000256" key="2">
    <source>
        <dbReference type="ARBA" id="ARBA00038695"/>
    </source>
</evidence>
<dbReference type="EMBL" id="JAEUXJ010000004">
    <property type="protein sequence ID" value="MBL6455843.1"/>
    <property type="molecule type" value="Genomic_DNA"/>
</dbReference>
<comment type="caution">
    <text evidence="7">The sequence shown here is derived from an EMBL/GenBank/DDBJ whole genome shotgun (WGS) entry which is preliminary data.</text>
</comment>
<dbReference type="InterPro" id="IPR038416">
    <property type="entry name" value="Ribosom_S30AE_C_sf"/>
</dbReference>
<feature type="compositionally biased region" description="Acidic residues" evidence="5">
    <location>
        <begin position="123"/>
        <end position="132"/>
    </location>
</feature>
<reference evidence="7 8" key="1">
    <citation type="submission" date="2021-01" db="EMBL/GenBank/DDBJ databases">
        <title>Belnapia mucosa sp. nov. and Belnapia arida sp. nov., isolated from the Tabernas Desert (Almeria, Spain).</title>
        <authorList>
            <person name="Molina-Menor E."/>
            <person name="Vidal-Verdu A."/>
            <person name="Calonge A."/>
            <person name="Satari L."/>
            <person name="Pereto Magraner J."/>
            <person name="Porcar Miralles M."/>
        </authorList>
    </citation>
    <scope>NUCLEOTIDE SEQUENCE [LARGE SCALE GENOMIC DNA]</scope>
    <source>
        <strain evidence="7 8">T6</strain>
    </source>
</reference>
<dbReference type="InterPro" id="IPR034694">
    <property type="entry name" value="HPF_long/plastid"/>
</dbReference>
<evidence type="ECO:0000256" key="5">
    <source>
        <dbReference type="SAM" id="MobiDB-lite"/>
    </source>
</evidence>
<dbReference type="Pfam" id="PF16321">
    <property type="entry name" value="Ribosom_S30AE_C"/>
    <property type="match status" value="1"/>
</dbReference>
<feature type="region of interest" description="Disordered" evidence="5">
    <location>
        <begin position="123"/>
        <end position="147"/>
    </location>
</feature>
<dbReference type="Gene3D" id="3.30.505.50">
    <property type="entry name" value="Sigma 54 modulation/S30EA ribosomal protein, C-terminal domain"/>
    <property type="match status" value="1"/>
</dbReference>
<dbReference type="InterPro" id="IPR036567">
    <property type="entry name" value="RHF-like"/>
</dbReference>
<dbReference type="Pfam" id="PF02482">
    <property type="entry name" value="Ribosomal_S30AE"/>
    <property type="match status" value="1"/>
</dbReference>
<evidence type="ECO:0000259" key="6">
    <source>
        <dbReference type="Pfam" id="PF16321"/>
    </source>
</evidence>
<dbReference type="PANTHER" id="PTHR33231:SF1">
    <property type="entry name" value="30S RIBOSOMAL PROTEIN"/>
    <property type="match status" value="1"/>
</dbReference>
<evidence type="ECO:0000256" key="4">
    <source>
        <dbReference type="HAMAP-Rule" id="MF_00839"/>
    </source>
</evidence>
<dbReference type="SUPFAM" id="SSF69754">
    <property type="entry name" value="Ribosome binding protein Y (YfiA homologue)"/>
    <property type="match status" value="1"/>
</dbReference>
<accession>A0ABS1V6B6</accession>
<protein>
    <recommendedName>
        <fullName evidence="3 4">Ribosome hibernation promoting factor</fullName>
        <shortName evidence="4">HPF</shortName>
    </recommendedName>
</protein>
<dbReference type="Gene3D" id="3.30.160.100">
    <property type="entry name" value="Ribosome hibernation promotion factor-like"/>
    <property type="match status" value="1"/>
</dbReference>
<sequence>MHITVAGKQVETGEALKSHVREGLGTIARKYFDHALEANVTFRRDAKGRMGAFFACDINLKAGRNLFMRGEGEGTDAHRAFDMAAEHVAKRLRRYRRRVNEHARSMAEERPAEPATQYVLQAEPEEEAETEAEAAPTGEHSPIIAEQPTDIARLSVSEAVMRLDLTQAPVLMFRNSGSGALAVVYRRPDGCVGWIDTQPG</sequence>
<keyword evidence="1 4" id="KW-0810">Translation regulation</keyword>
<keyword evidence="8" id="KW-1185">Reference proteome</keyword>
<dbReference type="InterPro" id="IPR003489">
    <property type="entry name" value="RHF/RaiA"/>
</dbReference>
<comment type="subcellular location">
    <subcellularLocation>
        <location evidence="4">Cytoplasm</location>
    </subcellularLocation>
</comment>
<evidence type="ECO:0000313" key="7">
    <source>
        <dbReference type="EMBL" id="MBL6455843.1"/>
    </source>
</evidence>
<comment type="subunit">
    <text evidence="4">Interacts with 100S ribosomes.</text>
</comment>
<dbReference type="Proteomes" id="UP000606490">
    <property type="component" value="Unassembled WGS sequence"/>
</dbReference>
<dbReference type="InterPro" id="IPR032528">
    <property type="entry name" value="Ribosom_S30AE_C"/>
</dbReference>
<name>A0ABS1V6B6_9PROT</name>